<comment type="similarity">
    <text evidence="1 6">Belongs to the peptidase C14A family.</text>
</comment>
<dbReference type="SUPFAM" id="SSF48403">
    <property type="entry name" value="Ankyrin repeat"/>
    <property type="match status" value="1"/>
</dbReference>
<dbReference type="SMART" id="SM00115">
    <property type="entry name" value="CASc"/>
    <property type="match status" value="1"/>
</dbReference>
<dbReference type="InterPro" id="IPR002138">
    <property type="entry name" value="Pept_C14_p10"/>
</dbReference>
<dbReference type="InterPro" id="IPR001309">
    <property type="entry name" value="Pept_C14_p20"/>
</dbReference>
<dbReference type="SUPFAM" id="SSF52129">
    <property type="entry name" value="Caspase-like"/>
    <property type="match status" value="1"/>
</dbReference>
<dbReference type="PROSITE" id="PS50088">
    <property type="entry name" value="ANK_REPEAT"/>
    <property type="match status" value="1"/>
</dbReference>
<keyword evidence="2" id="KW-0645">Protease</keyword>
<keyword evidence="10" id="KW-1185">Reference proteome</keyword>
<evidence type="ECO:0000256" key="1">
    <source>
        <dbReference type="ARBA" id="ARBA00010134"/>
    </source>
</evidence>
<proteinExistence type="inferred from homology"/>
<name>A0AAV2QNZ4_MEGNR</name>
<dbReference type="Proteomes" id="UP001497623">
    <property type="component" value="Unassembled WGS sequence"/>
</dbReference>
<dbReference type="InterPro" id="IPR036770">
    <property type="entry name" value="Ankyrin_rpt-contain_sf"/>
</dbReference>
<feature type="domain" description="Caspase family p10" evidence="7">
    <location>
        <begin position="234"/>
        <end position="276"/>
    </location>
</feature>
<evidence type="ECO:0000256" key="5">
    <source>
        <dbReference type="PROSITE-ProRule" id="PRU00023"/>
    </source>
</evidence>
<reference evidence="9 10" key="1">
    <citation type="submission" date="2024-05" db="EMBL/GenBank/DDBJ databases">
        <authorList>
            <person name="Wallberg A."/>
        </authorList>
    </citation>
    <scope>NUCLEOTIDE SEQUENCE [LARGE SCALE GENOMIC DNA]</scope>
</reference>
<dbReference type="InterPro" id="IPR011600">
    <property type="entry name" value="Pept_C14_caspase"/>
</dbReference>
<organism evidence="9 10">
    <name type="scientific">Meganyctiphanes norvegica</name>
    <name type="common">Northern krill</name>
    <name type="synonym">Thysanopoda norvegica</name>
    <dbReference type="NCBI Taxonomy" id="48144"/>
    <lineage>
        <taxon>Eukaryota</taxon>
        <taxon>Metazoa</taxon>
        <taxon>Ecdysozoa</taxon>
        <taxon>Arthropoda</taxon>
        <taxon>Crustacea</taxon>
        <taxon>Multicrustacea</taxon>
        <taxon>Malacostraca</taxon>
        <taxon>Eumalacostraca</taxon>
        <taxon>Eucarida</taxon>
        <taxon>Euphausiacea</taxon>
        <taxon>Euphausiidae</taxon>
        <taxon>Meganyctiphanes</taxon>
    </lineage>
</organism>
<dbReference type="Pfam" id="PF12796">
    <property type="entry name" value="Ank_2"/>
    <property type="match status" value="1"/>
</dbReference>
<keyword evidence="5" id="KW-0040">ANK repeat</keyword>
<dbReference type="InterPro" id="IPR029030">
    <property type="entry name" value="Caspase-like_dom_sf"/>
</dbReference>
<protein>
    <submittedName>
        <fullName evidence="9">Uncharacterized protein</fullName>
    </submittedName>
</protein>
<dbReference type="Gene3D" id="3.40.50.1460">
    <property type="match status" value="1"/>
</dbReference>
<dbReference type="GO" id="GO:0006915">
    <property type="term" value="P:apoptotic process"/>
    <property type="evidence" value="ECO:0007669"/>
    <property type="project" value="UniProtKB-KW"/>
</dbReference>
<sequence length="314" mass="36005">MHYAVWWNQPRCVEQLAKLGAYIDARDLKQITPIMLAVRENMTECVKALVAVGSDVLATDDKGRTPLDIARFEGRRRVGIWLQDHIKKISQKGSKGPVHVFNYVDFPDPRNKRHGSESDSKNIMDTFKNLNHDVHIHTNCTLIETQAKFEELKKNWTLNALIIIILSHGTDRYSFQTSDGSIMDLHKLRQMFGDKACPSLKGKPKIFLANFCRGTFPEYVQDAPSYPGATLISTKPKYEVPHNLVTIHASTEGIKAVRHVHHGSIFIICLCKILKENPKWELKIIFNELHRLMKEIHGTTPMWEGFPPTEDFYF</sequence>
<dbReference type="PRINTS" id="PR00376">
    <property type="entry name" value="IL1BCENZYME"/>
</dbReference>
<dbReference type="PROSITE" id="PS50207">
    <property type="entry name" value="CASPASE_P10"/>
    <property type="match status" value="1"/>
</dbReference>
<dbReference type="AlphaFoldDB" id="A0AAV2QNZ4"/>
<gene>
    <name evidence="9" type="ORF">MNOR_LOCUS13594</name>
</gene>
<dbReference type="InterPro" id="IPR002110">
    <property type="entry name" value="Ankyrin_rpt"/>
</dbReference>
<evidence type="ECO:0000256" key="2">
    <source>
        <dbReference type="ARBA" id="ARBA00022670"/>
    </source>
</evidence>
<evidence type="ECO:0000256" key="6">
    <source>
        <dbReference type="RuleBase" id="RU003971"/>
    </source>
</evidence>
<dbReference type="InterPro" id="IPR015917">
    <property type="entry name" value="Pept_C14A"/>
</dbReference>
<feature type="repeat" description="ANK" evidence="5">
    <location>
        <begin position="29"/>
        <end position="61"/>
    </location>
</feature>
<dbReference type="EMBL" id="CAXKWB010007836">
    <property type="protein sequence ID" value="CAL4088601.1"/>
    <property type="molecule type" value="Genomic_DNA"/>
</dbReference>
<evidence type="ECO:0000259" key="7">
    <source>
        <dbReference type="PROSITE" id="PS50207"/>
    </source>
</evidence>
<dbReference type="PANTHER" id="PTHR47901">
    <property type="entry name" value="CASPASE RECRUITMENT DOMAIN-CONTAINING PROTEIN 18"/>
    <property type="match status" value="1"/>
</dbReference>
<evidence type="ECO:0000259" key="8">
    <source>
        <dbReference type="PROSITE" id="PS50208"/>
    </source>
</evidence>
<evidence type="ECO:0000313" key="10">
    <source>
        <dbReference type="Proteomes" id="UP001497623"/>
    </source>
</evidence>
<feature type="domain" description="Caspase family p20" evidence="8">
    <location>
        <begin position="94"/>
        <end position="216"/>
    </location>
</feature>
<dbReference type="InterPro" id="IPR002398">
    <property type="entry name" value="Pept_C14"/>
</dbReference>
<dbReference type="PANTHER" id="PTHR47901:SF8">
    <property type="entry name" value="CASPASE-3"/>
    <property type="match status" value="1"/>
</dbReference>
<evidence type="ECO:0000256" key="4">
    <source>
        <dbReference type="ARBA" id="ARBA00022801"/>
    </source>
</evidence>
<evidence type="ECO:0000256" key="3">
    <source>
        <dbReference type="ARBA" id="ARBA00022703"/>
    </source>
</evidence>
<comment type="caution">
    <text evidence="9">The sequence shown here is derived from an EMBL/GenBank/DDBJ whole genome shotgun (WGS) entry which is preliminary data.</text>
</comment>
<dbReference type="Pfam" id="PF00656">
    <property type="entry name" value="Peptidase_C14"/>
    <property type="match status" value="1"/>
</dbReference>
<dbReference type="Gene3D" id="1.25.40.20">
    <property type="entry name" value="Ankyrin repeat-containing domain"/>
    <property type="match status" value="1"/>
</dbReference>
<dbReference type="GO" id="GO:0004197">
    <property type="term" value="F:cysteine-type endopeptidase activity"/>
    <property type="evidence" value="ECO:0007669"/>
    <property type="project" value="InterPro"/>
</dbReference>
<evidence type="ECO:0000313" key="9">
    <source>
        <dbReference type="EMBL" id="CAL4088601.1"/>
    </source>
</evidence>
<keyword evidence="3" id="KW-0053">Apoptosis</keyword>
<keyword evidence="4" id="KW-0378">Hydrolase</keyword>
<accession>A0AAV2QNZ4</accession>
<dbReference type="GO" id="GO:0006508">
    <property type="term" value="P:proteolysis"/>
    <property type="evidence" value="ECO:0007669"/>
    <property type="project" value="UniProtKB-KW"/>
</dbReference>
<dbReference type="PROSITE" id="PS50208">
    <property type="entry name" value="CASPASE_P20"/>
    <property type="match status" value="1"/>
</dbReference>